<dbReference type="InterPro" id="IPR000847">
    <property type="entry name" value="LysR_HTH_N"/>
</dbReference>
<keyword evidence="8" id="KW-1185">Reference proteome</keyword>
<keyword evidence="2" id="KW-0805">Transcription regulation</keyword>
<dbReference type="Gene3D" id="3.40.190.10">
    <property type="entry name" value="Periplasmic binding protein-like II"/>
    <property type="match status" value="2"/>
</dbReference>
<organism evidence="7 8">
    <name type="scientific">Zhengella mangrovi</name>
    <dbReference type="NCBI Taxonomy" id="1982044"/>
    <lineage>
        <taxon>Bacteria</taxon>
        <taxon>Pseudomonadati</taxon>
        <taxon>Pseudomonadota</taxon>
        <taxon>Alphaproteobacteria</taxon>
        <taxon>Hyphomicrobiales</taxon>
        <taxon>Notoacmeibacteraceae</taxon>
        <taxon>Zhengella</taxon>
    </lineage>
</organism>
<comment type="similarity">
    <text evidence="1">Belongs to the LysR transcriptional regulatory family.</text>
</comment>
<dbReference type="SUPFAM" id="SSF46785">
    <property type="entry name" value="Winged helix' DNA-binding domain"/>
    <property type="match status" value="1"/>
</dbReference>
<name>A0A2G1QHW8_9HYPH</name>
<dbReference type="InterPro" id="IPR036390">
    <property type="entry name" value="WH_DNA-bd_sf"/>
</dbReference>
<dbReference type="AlphaFoldDB" id="A0A2G1QHW8"/>
<keyword evidence="3" id="KW-0238">DNA-binding</keyword>
<dbReference type="InterPro" id="IPR005119">
    <property type="entry name" value="LysR_subst-bd"/>
</dbReference>
<evidence type="ECO:0000256" key="5">
    <source>
        <dbReference type="SAM" id="MobiDB-lite"/>
    </source>
</evidence>
<evidence type="ECO:0000259" key="6">
    <source>
        <dbReference type="PROSITE" id="PS50931"/>
    </source>
</evidence>
<evidence type="ECO:0000313" key="8">
    <source>
        <dbReference type="Proteomes" id="UP000221168"/>
    </source>
</evidence>
<dbReference type="OrthoDB" id="9804958at2"/>
<feature type="domain" description="HTH lysR-type" evidence="6">
    <location>
        <begin position="9"/>
        <end position="66"/>
    </location>
</feature>
<dbReference type="Pfam" id="PF03466">
    <property type="entry name" value="LysR_substrate"/>
    <property type="match status" value="1"/>
</dbReference>
<proteinExistence type="inferred from homology"/>
<dbReference type="PANTHER" id="PTHR30537:SF74">
    <property type="entry name" value="HTH-TYPE TRANSCRIPTIONAL REGULATOR TRPI"/>
    <property type="match status" value="1"/>
</dbReference>
<reference evidence="7 8" key="1">
    <citation type="submission" date="2017-10" db="EMBL/GenBank/DDBJ databases">
        <title>Sedimentibacterium mangrovi gen. nov., sp. nov., a novel member of family Phyllobacteriacea isolated from mangrove sediment.</title>
        <authorList>
            <person name="Liao H."/>
            <person name="Tian Y."/>
        </authorList>
    </citation>
    <scope>NUCLEOTIDE SEQUENCE [LARGE SCALE GENOMIC DNA]</scope>
    <source>
        <strain evidence="7 8">X9-2-2</strain>
    </source>
</reference>
<evidence type="ECO:0000256" key="2">
    <source>
        <dbReference type="ARBA" id="ARBA00023015"/>
    </source>
</evidence>
<dbReference type="PRINTS" id="PR00039">
    <property type="entry name" value="HTHLYSR"/>
</dbReference>
<keyword evidence="4" id="KW-0804">Transcription</keyword>
<protein>
    <submittedName>
        <fullName evidence="7">LysR family transcriptional regulator</fullName>
    </submittedName>
</protein>
<evidence type="ECO:0000256" key="3">
    <source>
        <dbReference type="ARBA" id="ARBA00023125"/>
    </source>
</evidence>
<gene>
    <name evidence="7" type="ORF">CSC94_20560</name>
</gene>
<dbReference type="InterPro" id="IPR058163">
    <property type="entry name" value="LysR-type_TF_proteobact-type"/>
</dbReference>
<dbReference type="GO" id="GO:0006351">
    <property type="term" value="P:DNA-templated transcription"/>
    <property type="evidence" value="ECO:0007669"/>
    <property type="project" value="TreeGrafter"/>
</dbReference>
<dbReference type="RefSeq" id="WP_099308261.1">
    <property type="nucleotide sequence ID" value="NZ_PDVP01000018.1"/>
</dbReference>
<dbReference type="FunFam" id="1.10.10.10:FF:000001">
    <property type="entry name" value="LysR family transcriptional regulator"/>
    <property type="match status" value="1"/>
</dbReference>
<dbReference type="SUPFAM" id="SSF53850">
    <property type="entry name" value="Periplasmic binding protein-like II"/>
    <property type="match status" value="1"/>
</dbReference>
<sequence length="323" mass="35963">MQNLRHLLPSAGALIIFETAGRLSSFTRAARELGMSQAAVSYAIRGLEEQLGVPLFVREHRRVRLSEAGERFFTDVTLGLNHIRKSAEELRSLGTGPNVTVLASTAFASFWLMPRLQDFREALPDIDIRIQTSDRDIDFQLENIPLGVRGGVPSQWPAYDSMLLAAEEIYAVASPLYAQRHGLPATPQDLLSHRLIHLEEPYRDAADWTDWLRSAGVAPDAAPRALLINDYVLVIQAVMEGQGIALGWRHLVQRLVDTGLLVQVTGHRLTTSYGFHILWPKARDLSPQARRVRDWIAEQAAKDAQDAAARSMPPAQKAIKVSR</sequence>
<dbReference type="Pfam" id="PF00126">
    <property type="entry name" value="HTH_1"/>
    <property type="match status" value="1"/>
</dbReference>
<comment type="caution">
    <text evidence="7">The sequence shown here is derived from an EMBL/GenBank/DDBJ whole genome shotgun (WGS) entry which is preliminary data.</text>
</comment>
<dbReference type="Proteomes" id="UP000221168">
    <property type="component" value="Unassembled WGS sequence"/>
</dbReference>
<feature type="region of interest" description="Disordered" evidence="5">
    <location>
        <begin position="304"/>
        <end position="323"/>
    </location>
</feature>
<dbReference type="CDD" id="cd08432">
    <property type="entry name" value="PBP2_GcdR_TrpI_HvrB_AmpR_like"/>
    <property type="match status" value="1"/>
</dbReference>
<evidence type="ECO:0000256" key="4">
    <source>
        <dbReference type="ARBA" id="ARBA00023163"/>
    </source>
</evidence>
<dbReference type="EMBL" id="PDVP01000018">
    <property type="protein sequence ID" value="PHP65115.1"/>
    <property type="molecule type" value="Genomic_DNA"/>
</dbReference>
<dbReference type="InterPro" id="IPR036388">
    <property type="entry name" value="WH-like_DNA-bd_sf"/>
</dbReference>
<accession>A0A2G1QHW8</accession>
<dbReference type="GO" id="GO:0043565">
    <property type="term" value="F:sequence-specific DNA binding"/>
    <property type="evidence" value="ECO:0007669"/>
    <property type="project" value="TreeGrafter"/>
</dbReference>
<evidence type="ECO:0000256" key="1">
    <source>
        <dbReference type="ARBA" id="ARBA00009437"/>
    </source>
</evidence>
<dbReference type="Gene3D" id="1.10.10.10">
    <property type="entry name" value="Winged helix-like DNA-binding domain superfamily/Winged helix DNA-binding domain"/>
    <property type="match status" value="1"/>
</dbReference>
<dbReference type="PANTHER" id="PTHR30537">
    <property type="entry name" value="HTH-TYPE TRANSCRIPTIONAL REGULATOR"/>
    <property type="match status" value="1"/>
</dbReference>
<dbReference type="GO" id="GO:0003700">
    <property type="term" value="F:DNA-binding transcription factor activity"/>
    <property type="evidence" value="ECO:0007669"/>
    <property type="project" value="InterPro"/>
</dbReference>
<evidence type="ECO:0000313" key="7">
    <source>
        <dbReference type="EMBL" id="PHP65115.1"/>
    </source>
</evidence>
<dbReference type="PROSITE" id="PS50931">
    <property type="entry name" value="HTH_LYSR"/>
    <property type="match status" value="1"/>
</dbReference>